<reference evidence="2" key="2">
    <citation type="submission" date="2023-01" db="EMBL/GenBank/DDBJ databases">
        <title>Draft genome sequence of Paraferrimonas sedimenticola strain NBRC 101628.</title>
        <authorList>
            <person name="Sun Q."/>
            <person name="Mori K."/>
        </authorList>
    </citation>
    <scope>NUCLEOTIDE SEQUENCE</scope>
    <source>
        <strain evidence="2">NBRC 101628</strain>
    </source>
</reference>
<evidence type="ECO:0000259" key="1">
    <source>
        <dbReference type="PROSITE" id="PS50035"/>
    </source>
</evidence>
<dbReference type="EMBL" id="BSNC01000005">
    <property type="protein sequence ID" value="GLP96825.1"/>
    <property type="molecule type" value="Genomic_DNA"/>
</dbReference>
<dbReference type="InterPro" id="IPR025202">
    <property type="entry name" value="PLD-like_dom"/>
</dbReference>
<feature type="domain" description="PLD phosphodiesterase" evidence="1">
    <location>
        <begin position="171"/>
        <end position="198"/>
    </location>
</feature>
<dbReference type="InterPro" id="IPR001736">
    <property type="entry name" value="PLipase_D/transphosphatidylase"/>
</dbReference>
<name>A0AA37RX10_9GAMM</name>
<dbReference type="PROSITE" id="PS50035">
    <property type="entry name" value="PLD"/>
    <property type="match status" value="2"/>
</dbReference>
<dbReference type="Pfam" id="PF13091">
    <property type="entry name" value="PLDc_2"/>
    <property type="match status" value="2"/>
</dbReference>
<dbReference type="PROSITE" id="PS51257">
    <property type="entry name" value="PROKAR_LIPOPROTEIN"/>
    <property type="match status" value="1"/>
</dbReference>
<dbReference type="GO" id="GO:0032049">
    <property type="term" value="P:cardiolipin biosynthetic process"/>
    <property type="evidence" value="ECO:0007669"/>
    <property type="project" value="UniProtKB-ARBA"/>
</dbReference>
<dbReference type="SUPFAM" id="SSF56024">
    <property type="entry name" value="Phospholipase D/nuclease"/>
    <property type="match status" value="2"/>
</dbReference>
<protein>
    <submittedName>
        <fullName evidence="2">Phospholipase D family protein</fullName>
    </submittedName>
</protein>
<dbReference type="RefSeq" id="WP_095504138.1">
    <property type="nucleotide sequence ID" value="NZ_BSNC01000005.1"/>
</dbReference>
<dbReference type="CDD" id="cd09113">
    <property type="entry name" value="PLDc_ymdC_like_2"/>
    <property type="match status" value="1"/>
</dbReference>
<dbReference type="Gene3D" id="3.30.870.10">
    <property type="entry name" value="Endonuclease Chain A"/>
    <property type="match status" value="2"/>
</dbReference>
<evidence type="ECO:0000313" key="2">
    <source>
        <dbReference type="EMBL" id="GLP96825.1"/>
    </source>
</evidence>
<gene>
    <name evidence="2" type="primary">ymdC</name>
    <name evidence="2" type="ORF">GCM10007895_21310</name>
</gene>
<organism evidence="2 3">
    <name type="scientific">Paraferrimonas sedimenticola</name>
    <dbReference type="NCBI Taxonomy" id="375674"/>
    <lineage>
        <taxon>Bacteria</taxon>
        <taxon>Pseudomonadati</taxon>
        <taxon>Pseudomonadota</taxon>
        <taxon>Gammaproteobacteria</taxon>
        <taxon>Alteromonadales</taxon>
        <taxon>Ferrimonadaceae</taxon>
        <taxon>Paraferrimonas</taxon>
    </lineage>
</organism>
<comment type="caution">
    <text evidence="2">The sequence shown here is derived from an EMBL/GenBank/DDBJ whole genome shotgun (WGS) entry which is preliminary data.</text>
</comment>
<keyword evidence="3" id="KW-1185">Reference proteome</keyword>
<dbReference type="AlphaFoldDB" id="A0AA37RX10"/>
<feature type="domain" description="PLD phosphodiesterase" evidence="1">
    <location>
        <begin position="410"/>
        <end position="437"/>
    </location>
</feature>
<reference evidence="2" key="1">
    <citation type="journal article" date="2014" name="Int. J. Syst. Evol. Microbiol.">
        <title>Complete genome sequence of Corynebacterium casei LMG S-19264T (=DSM 44701T), isolated from a smear-ripened cheese.</title>
        <authorList>
            <consortium name="US DOE Joint Genome Institute (JGI-PGF)"/>
            <person name="Walter F."/>
            <person name="Albersmeier A."/>
            <person name="Kalinowski J."/>
            <person name="Ruckert C."/>
        </authorList>
    </citation>
    <scope>NUCLEOTIDE SEQUENCE</scope>
    <source>
        <strain evidence="2">NBRC 101628</strain>
    </source>
</reference>
<evidence type="ECO:0000313" key="3">
    <source>
        <dbReference type="Proteomes" id="UP001161422"/>
    </source>
</evidence>
<proteinExistence type="predicted"/>
<accession>A0AA37RX10</accession>
<sequence length="516" mass="57724">MSRNWLTLLSCTLLFACSTLPPVQEKKQLVSLAPSNYGVLADTAQAVQAQWDSPKTGLLALADAEESLDVRLALIDSAVHSLDFQYFVWSTTPSGTLLLSRVLAAADRGVRIRLLVDDLYLASQSGISSQDIYYASFSAHPNIHMRIFNPGHFRTGTLGIAKNLAGSFDEFNPRMHNKLLVADGLFALVGGRNISDEYFGMAKEYNFLDMDLLFTGVAVADAAKGFDLYWGAERSYPAKQMAPANSLELEMFRLELSKYLDRVEPELLGHPLAPQTWNAWLAQLPQRMQPGLGWYLQDPPSSSPQPEQRIYQLMADSARMESLNYDSVWYLTAYLIPNTALIDELKRDIASGRKVRLLTNSLASTDHTAVSAQYAKFRDQLLNTGVELYEFNHYPAADVANLAHATQDSGFVSLHMKVGVFDDNYCYVGSLNLDPRAMDINTENGLGVESKSFCGGLREQVAPLFEGENAWRVGREDDGRLYWQNHQQKTYEQPARSASQRFVESLFKLLPLQNQF</sequence>
<dbReference type="CDD" id="cd09111">
    <property type="entry name" value="PLDc_ymdC_like_1"/>
    <property type="match status" value="1"/>
</dbReference>
<dbReference type="PANTHER" id="PTHR21248:SF12">
    <property type="entry name" value="CARDIOLIPIN SYNTHASE C"/>
    <property type="match status" value="1"/>
</dbReference>
<dbReference type="Proteomes" id="UP001161422">
    <property type="component" value="Unassembled WGS sequence"/>
</dbReference>
<dbReference type="GO" id="GO:0030572">
    <property type="term" value="F:phosphatidyltransferase activity"/>
    <property type="evidence" value="ECO:0007669"/>
    <property type="project" value="UniProtKB-ARBA"/>
</dbReference>
<dbReference type="PANTHER" id="PTHR21248">
    <property type="entry name" value="CARDIOLIPIN SYNTHASE"/>
    <property type="match status" value="1"/>
</dbReference>
<dbReference type="SMART" id="SM00155">
    <property type="entry name" value="PLDc"/>
    <property type="match status" value="2"/>
</dbReference>